<evidence type="ECO:0000256" key="2">
    <source>
        <dbReference type="ARBA" id="ARBA00000909"/>
    </source>
</evidence>
<comment type="cofactor">
    <cofactor evidence="3">
        <name>K(+)</name>
        <dbReference type="ChEBI" id="CHEBI:29103"/>
    </cofactor>
</comment>
<dbReference type="CDD" id="cd01171">
    <property type="entry name" value="YXKO-related"/>
    <property type="match status" value="1"/>
</dbReference>
<dbReference type="PANTHER" id="PTHR12592:SF0">
    <property type="entry name" value="ATP-DEPENDENT (S)-NAD(P)H-HYDRATE DEHYDRATASE"/>
    <property type="match status" value="1"/>
</dbReference>
<dbReference type="HAMAP" id="MF_01966">
    <property type="entry name" value="NADHX_epimerase"/>
    <property type="match status" value="1"/>
</dbReference>
<keyword evidence="10" id="KW-0067">ATP-binding</keyword>
<evidence type="ECO:0000256" key="18">
    <source>
        <dbReference type="ARBA" id="ARBA00032624"/>
    </source>
</evidence>
<dbReference type="GO" id="GO:0046872">
    <property type="term" value="F:metal ion binding"/>
    <property type="evidence" value="ECO:0007669"/>
    <property type="project" value="UniProtKB-KW"/>
</dbReference>
<proteinExistence type="inferred from homology"/>
<evidence type="ECO:0000256" key="5">
    <source>
        <dbReference type="ARBA" id="ARBA00009524"/>
    </source>
</evidence>
<keyword evidence="12" id="KW-0630">Potassium</keyword>
<gene>
    <name evidence="23" type="ORF">MNBD_GAMMA09-2758</name>
</gene>
<keyword evidence="8" id="KW-0479">Metal-binding</keyword>
<dbReference type="NCBIfam" id="TIGR00196">
    <property type="entry name" value="yjeF_cterm"/>
    <property type="match status" value="1"/>
</dbReference>
<feature type="domain" description="YjeF C-terminal" evidence="21">
    <location>
        <begin position="240"/>
        <end position="513"/>
    </location>
</feature>
<evidence type="ECO:0000256" key="1">
    <source>
        <dbReference type="ARBA" id="ARBA00000013"/>
    </source>
</evidence>
<dbReference type="InterPro" id="IPR004443">
    <property type="entry name" value="YjeF_N_dom"/>
</dbReference>
<dbReference type="InterPro" id="IPR029056">
    <property type="entry name" value="Ribokinase-like"/>
</dbReference>
<dbReference type="GO" id="GO:0052855">
    <property type="term" value="F:ADP-dependent NAD(P)H-hydrate dehydratase activity"/>
    <property type="evidence" value="ECO:0007669"/>
    <property type="project" value="UniProtKB-EC"/>
</dbReference>
<evidence type="ECO:0000259" key="22">
    <source>
        <dbReference type="PROSITE" id="PS51385"/>
    </source>
</evidence>
<dbReference type="PROSITE" id="PS51385">
    <property type="entry name" value="YJEF_N"/>
    <property type="match status" value="1"/>
</dbReference>
<evidence type="ECO:0000256" key="13">
    <source>
        <dbReference type="ARBA" id="ARBA00023027"/>
    </source>
</evidence>
<dbReference type="InterPro" id="IPR017953">
    <property type="entry name" value="Carbohydrate_kinase_pred_CS"/>
</dbReference>
<dbReference type="InterPro" id="IPR036652">
    <property type="entry name" value="YjeF_N_dom_sf"/>
</dbReference>
<dbReference type="PIRSF" id="PIRSF017184">
    <property type="entry name" value="Nnr"/>
    <property type="match status" value="1"/>
</dbReference>
<dbReference type="EC" id="4.2.1.136" evidence="7"/>
<dbReference type="EC" id="5.1.99.6" evidence="6"/>
<evidence type="ECO:0000256" key="3">
    <source>
        <dbReference type="ARBA" id="ARBA00001958"/>
    </source>
</evidence>
<keyword evidence="15 23" id="KW-0456">Lyase</keyword>
<evidence type="ECO:0000259" key="21">
    <source>
        <dbReference type="PROSITE" id="PS51383"/>
    </source>
</evidence>
<sequence>MTNTTAPITIPCAIKEALPLNIYSVEAVRKLDSIAINEFSIPGYELMKRAGKAFFNYLQNTSPLARRILVCCGAGNNAGDGYVIATLAMKAGLDVNVISLVDTAKLQGDARTAWQDWRSLGHQLADCSTALVEQADVVVDALLGTGLQRDVEGEWAELINDINRCAKQVISVDIPSGLCGDTGRVQGVAVCATATVTFIGVKKGLLTNQGVDYCGELQFDNLDIPQQVYERQQAQVKRLSWAALCHQIKPRKASSYKHKHGHLLVLGGDKGMPGAARLAAEAALRAGAGLVTVVSHAEHAEILLAGCPEIMIHPTEDGRVPAELLAHARAIIVGPGLGKSLWSQNIFAAAVSSEAPKVIDAGALRLLSEGDYGIKADTELENWVLTPHAGEAAALLGETAECIQDSRFASAELLQHKYAGHIVLKGAGSLLQSPDQLPRLCPYGNPGMAVAGMGDVLSGVIGALLAQGYKASLACQLGVCIHSLAGDMAAEQGQIGMLASDLYIGIRKLMNAEHKTQL</sequence>
<dbReference type="SUPFAM" id="SSF64153">
    <property type="entry name" value="YjeF N-terminal domain-like"/>
    <property type="match status" value="1"/>
</dbReference>
<evidence type="ECO:0000256" key="17">
    <source>
        <dbReference type="ARBA" id="ARBA00025153"/>
    </source>
</evidence>
<organism evidence="23">
    <name type="scientific">hydrothermal vent metagenome</name>
    <dbReference type="NCBI Taxonomy" id="652676"/>
    <lineage>
        <taxon>unclassified sequences</taxon>
        <taxon>metagenomes</taxon>
        <taxon>ecological metagenomes</taxon>
    </lineage>
</organism>
<accession>A0A3B0XTH0</accession>
<comment type="catalytic activity">
    <reaction evidence="20">
        <text>(6S)-NADPHX + ADP = AMP + phosphate + NADPH + H(+)</text>
        <dbReference type="Rhea" id="RHEA:32235"/>
        <dbReference type="ChEBI" id="CHEBI:15378"/>
        <dbReference type="ChEBI" id="CHEBI:43474"/>
        <dbReference type="ChEBI" id="CHEBI:57783"/>
        <dbReference type="ChEBI" id="CHEBI:64076"/>
        <dbReference type="ChEBI" id="CHEBI:456215"/>
        <dbReference type="ChEBI" id="CHEBI:456216"/>
        <dbReference type="EC" id="4.2.1.136"/>
    </reaction>
</comment>
<dbReference type="InterPro" id="IPR030677">
    <property type="entry name" value="Nnr"/>
</dbReference>
<dbReference type="Gene3D" id="3.40.1190.20">
    <property type="match status" value="1"/>
</dbReference>
<dbReference type="GO" id="GO:0052856">
    <property type="term" value="F:NAD(P)HX epimerase activity"/>
    <property type="evidence" value="ECO:0007669"/>
    <property type="project" value="UniProtKB-EC"/>
</dbReference>
<dbReference type="GO" id="GO:0005524">
    <property type="term" value="F:ATP binding"/>
    <property type="evidence" value="ECO:0007669"/>
    <property type="project" value="UniProtKB-KW"/>
</dbReference>
<evidence type="ECO:0000313" key="23">
    <source>
        <dbReference type="EMBL" id="VAW67443.1"/>
    </source>
</evidence>
<dbReference type="FunFam" id="3.40.50.10260:FF:000003">
    <property type="entry name" value="Multifunctional fusion protein"/>
    <property type="match status" value="1"/>
</dbReference>
<evidence type="ECO:0000256" key="12">
    <source>
        <dbReference type="ARBA" id="ARBA00022958"/>
    </source>
</evidence>
<dbReference type="PROSITE" id="PS51383">
    <property type="entry name" value="YJEF_C_3"/>
    <property type="match status" value="1"/>
</dbReference>
<dbReference type="Pfam" id="PF01256">
    <property type="entry name" value="Carb_kinase"/>
    <property type="match status" value="1"/>
</dbReference>
<dbReference type="PANTHER" id="PTHR12592">
    <property type="entry name" value="ATP-DEPENDENT (S)-NAD(P)H-HYDRATE DEHYDRATASE FAMILY MEMBER"/>
    <property type="match status" value="1"/>
</dbReference>
<reference evidence="23" key="1">
    <citation type="submission" date="2018-06" db="EMBL/GenBank/DDBJ databases">
        <authorList>
            <person name="Zhirakovskaya E."/>
        </authorList>
    </citation>
    <scope>NUCLEOTIDE SEQUENCE</scope>
</reference>
<evidence type="ECO:0000256" key="15">
    <source>
        <dbReference type="ARBA" id="ARBA00023239"/>
    </source>
</evidence>
<comment type="similarity">
    <text evidence="4">In the N-terminal section; belongs to the NnrE/AIBP family.</text>
</comment>
<dbReference type="AlphaFoldDB" id="A0A3B0XTH0"/>
<comment type="catalytic activity">
    <reaction evidence="2">
        <text>(6R)-NADPHX = (6S)-NADPHX</text>
        <dbReference type="Rhea" id="RHEA:32227"/>
        <dbReference type="ChEBI" id="CHEBI:64076"/>
        <dbReference type="ChEBI" id="CHEBI:64077"/>
        <dbReference type="EC" id="5.1.99.6"/>
    </reaction>
</comment>
<evidence type="ECO:0000256" key="10">
    <source>
        <dbReference type="ARBA" id="ARBA00022840"/>
    </source>
</evidence>
<feature type="domain" description="YjeF N-terminal" evidence="22">
    <location>
        <begin position="28"/>
        <end position="230"/>
    </location>
</feature>
<keyword evidence="16" id="KW-0511">Multifunctional enzyme</keyword>
<evidence type="ECO:0000256" key="20">
    <source>
        <dbReference type="ARBA" id="ARBA00049209"/>
    </source>
</evidence>
<dbReference type="EMBL" id="UOFI01000098">
    <property type="protein sequence ID" value="VAW67443.1"/>
    <property type="molecule type" value="Genomic_DNA"/>
</dbReference>
<keyword evidence="11" id="KW-0521">NADP</keyword>
<evidence type="ECO:0000256" key="6">
    <source>
        <dbReference type="ARBA" id="ARBA00012228"/>
    </source>
</evidence>
<evidence type="ECO:0000256" key="14">
    <source>
        <dbReference type="ARBA" id="ARBA00023235"/>
    </source>
</evidence>
<dbReference type="HAMAP" id="MF_01965">
    <property type="entry name" value="NADHX_dehydratase"/>
    <property type="match status" value="1"/>
</dbReference>
<comment type="catalytic activity">
    <reaction evidence="1">
        <text>(6R)-NADHX = (6S)-NADHX</text>
        <dbReference type="Rhea" id="RHEA:32215"/>
        <dbReference type="ChEBI" id="CHEBI:64074"/>
        <dbReference type="ChEBI" id="CHEBI:64075"/>
        <dbReference type="EC" id="5.1.99.6"/>
    </reaction>
</comment>
<protein>
    <recommendedName>
        <fullName evidence="18">Nicotinamide nucleotide repair protein</fullName>
        <ecNumber evidence="7">4.2.1.136</ecNumber>
        <ecNumber evidence="6">5.1.99.6</ecNumber>
    </recommendedName>
</protein>
<comment type="similarity">
    <text evidence="5">In the C-terminal section; belongs to the NnrD/CARKD family.</text>
</comment>
<dbReference type="GO" id="GO:0110051">
    <property type="term" value="P:metabolite repair"/>
    <property type="evidence" value="ECO:0007669"/>
    <property type="project" value="TreeGrafter"/>
</dbReference>
<evidence type="ECO:0000256" key="4">
    <source>
        <dbReference type="ARBA" id="ARBA00006001"/>
    </source>
</evidence>
<evidence type="ECO:0000256" key="19">
    <source>
        <dbReference type="ARBA" id="ARBA00048238"/>
    </source>
</evidence>
<evidence type="ECO:0000256" key="8">
    <source>
        <dbReference type="ARBA" id="ARBA00022723"/>
    </source>
</evidence>
<comment type="function">
    <text evidence="17">Bifunctional enzyme that catalyzes the epimerization of the S- and R-forms of NAD(P)HX and the dehydration of the S-form of NAD(P)HX at the expense of ADP, which is converted to AMP. This allows the repair of both epimers of NAD(P)HX, a damaged form of NAD(P)H that is a result of enzymatic or heat-dependent hydration.</text>
</comment>
<keyword evidence="13" id="KW-0520">NAD</keyword>
<keyword evidence="9" id="KW-0547">Nucleotide-binding</keyword>
<dbReference type="NCBIfam" id="TIGR00197">
    <property type="entry name" value="yjeF_nterm"/>
    <property type="match status" value="1"/>
</dbReference>
<keyword evidence="14 23" id="KW-0413">Isomerase</keyword>
<dbReference type="InterPro" id="IPR000631">
    <property type="entry name" value="CARKD"/>
</dbReference>
<evidence type="ECO:0000256" key="16">
    <source>
        <dbReference type="ARBA" id="ARBA00023268"/>
    </source>
</evidence>
<dbReference type="SUPFAM" id="SSF53613">
    <property type="entry name" value="Ribokinase-like"/>
    <property type="match status" value="1"/>
</dbReference>
<comment type="catalytic activity">
    <reaction evidence="19">
        <text>(6S)-NADHX + ADP = AMP + phosphate + NADH + H(+)</text>
        <dbReference type="Rhea" id="RHEA:32223"/>
        <dbReference type="ChEBI" id="CHEBI:15378"/>
        <dbReference type="ChEBI" id="CHEBI:43474"/>
        <dbReference type="ChEBI" id="CHEBI:57945"/>
        <dbReference type="ChEBI" id="CHEBI:64074"/>
        <dbReference type="ChEBI" id="CHEBI:456215"/>
        <dbReference type="ChEBI" id="CHEBI:456216"/>
        <dbReference type="EC" id="4.2.1.136"/>
    </reaction>
</comment>
<dbReference type="PROSITE" id="PS01050">
    <property type="entry name" value="YJEF_C_2"/>
    <property type="match status" value="1"/>
</dbReference>
<dbReference type="Pfam" id="PF03853">
    <property type="entry name" value="YjeF_N"/>
    <property type="match status" value="1"/>
</dbReference>
<evidence type="ECO:0000256" key="7">
    <source>
        <dbReference type="ARBA" id="ARBA00013129"/>
    </source>
</evidence>
<name>A0A3B0XTH0_9ZZZZ</name>
<evidence type="ECO:0000256" key="11">
    <source>
        <dbReference type="ARBA" id="ARBA00022857"/>
    </source>
</evidence>
<evidence type="ECO:0000256" key="9">
    <source>
        <dbReference type="ARBA" id="ARBA00022741"/>
    </source>
</evidence>
<dbReference type="Gene3D" id="3.40.50.10260">
    <property type="entry name" value="YjeF N-terminal domain"/>
    <property type="match status" value="1"/>
</dbReference>